<dbReference type="AlphaFoldDB" id="L8GX86"/>
<feature type="non-terminal residue" evidence="2">
    <location>
        <position position="90"/>
    </location>
</feature>
<feature type="compositionally biased region" description="Basic and acidic residues" evidence="1">
    <location>
        <begin position="13"/>
        <end position="43"/>
    </location>
</feature>
<evidence type="ECO:0000313" key="2">
    <source>
        <dbReference type="EMBL" id="ELR17889.1"/>
    </source>
</evidence>
<gene>
    <name evidence="2" type="ORF">ACA1_350940</name>
</gene>
<dbReference type="EMBL" id="KB007968">
    <property type="protein sequence ID" value="ELR17889.1"/>
    <property type="molecule type" value="Genomic_DNA"/>
</dbReference>
<feature type="compositionally biased region" description="Basic and acidic residues" evidence="1">
    <location>
        <begin position="51"/>
        <end position="80"/>
    </location>
</feature>
<sequence length="90" mass="10432">MEEARRGSPAPSHAKEDEDAGKTSKIETIGEKIDSRHGGDDRASPNGKAENGTERRKDDRERRDRKDRSGDKDKDRDRDRDRKRRSRSRE</sequence>
<dbReference type="Proteomes" id="UP000011083">
    <property type="component" value="Unassembled WGS sequence"/>
</dbReference>
<dbReference type="OrthoDB" id="20943at2759"/>
<feature type="region of interest" description="Disordered" evidence="1">
    <location>
        <begin position="1"/>
        <end position="90"/>
    </location>
</feature>
<feature type="compositionally biased region" description="Basic residues" evidence="1">
    <location>
        <begin position="81"/>
        <end position="90"/>
    </location>
</feature>
<protein>
    <submittedName>
        <fullName evidence="2">Uncharacterized protein</fullName>
    </submittedName>
</protein>
<dbReference type="KEGG" id="acan:ACA1_350940"/>
<keyword evidence="3" id="KW-1185">Reference proteome</keyword>
<organism evidence="2 3">
    <name type="scientific">Acanthamoeba castellanii (strain ATCC 30010 / Neff)</name>
    <dbReference type="NCBI Taxonomy" id="1257118"/>
    <lineage>
        <taxon>Eukaryota</taxon>
        <taxon>Amoebozoa</taxon>
        <taxon>Discosea</taxon>
        <taxon>Longamoebia</taxon>
        <taxon>Centramoebida</taxon>
        <taxon>Acanthamoebidae</taxon>
        <taxon>Acanthamoeba</taxon>
    </lineage>
</organism>
<name>L8GX86_ACACF</name>
<evidence type="ECO:0000313" key="3">
    <source>
        <dbReference type="Proteomes" id="UP000011083"/>
    </source>
</evidence>
<accession>L8GX86</accession>
<reference evidence="2 3" key="1">
    <citation type="journal article" date="2013" name="Genome Biol.">
        <title>Genome of Acanthamoeba castellanii highlights extensive lateral gene transfer and early evolution of tyrosine kinase signaling.</title>
        <authorList>
            <person name="Clarke M."/>
            <person name="Lohan A.J."/>
            <person name="Liu B."/>
            <person name="Lagkouvardos I."/>
            <person name="Roy S."/>
            <person name="Zafar N."/>
            <person name="Bertelli C."/>
            <person name="Schilde C."/>
            <person name="Kianianmomeni A."/>
            <person name="Burglin T.R."/>
            <person name="Frech C."/>
            <person name="Turcotte B."/>
            <person name="Kopec K.O."/>
            <person name="Synnott J.M."/>
            <person name="Choo C."/>
            <person name="Paponov I."/>
            <person name="Finkler A."/>
            <person name="Soon Heng Tan C."/>
            <person name="Hutchins A.P."/>
            <person name="Weinmeier T."/>
            <person name="Rattei T."/>
            <person name="Chu J.S."/>
            <person name="Gimenez G."/>
            <person name="Irimia M."/>
            <person name="Rigden D.J."/>
            <person name="Fitzpatrick D.A."/>
            <person name="Lorenzo-Morales J."/>
            <person name="Bateman A."/>
            <person name="Chiu C.H."/>
            <person name="Tang P."/>
            <person name="Hegemann P."/>
            <person name="Fromm H."/>
            <person name="Raoult D."/>
            <person name="Greub G."/>
            <person name="Miranda-Saavedra D."/>
            <person name="Chen N."/>
            <person name="Nash P."/>
            <person name="Ginger M.L."/>
            <person name="Horn M."/>
            <person name="Schaap P."/>
            <person name="Caler L."/>
            <person name="Loftus B."/>
        </authorList>
    </citation>
    <scope>NUCLEOTIDE SEQUENCE [LARGE SCALE GENOMIC DNA]</scope>
    <source>
        <strain evidence="2 3">Neff</strain>
    </source>
</reference>
<dbReference type="RefSeq" id="XP_004339903.1">
    <property type="nucleotide sequence ID" value="XM_004339855.1"/>
</dbReference>
<proteinExistence type="predicted"/>
<dbReference type="GeneID" id="14918631"/>
<evidence type="ECO:0000256" key="1">
    <source>
        <dbReference type="SAM" id="MobiDB-lite"/>
    </source>
</evidence>
<dbReference type="VEuPathDB" id="AmoebaDB:ACA1_350940"/>